<keyword evidence="9 12" id="KW-0408">Iron</keyword>
<comment type="similarity">
    <text evidence="3">Belongs to the cytochrome b560 family.</text>
</comment>
<comment type="function">
    <text evidence="1">Membrane-anchoring subunit of succinate dehydrogenase (SDH).</text>
</comment>
<comment type="cofactor">
    <cofactor evidence="12">
        <name>heme</name>
        <dbReference type="ChEBI" id="CHEBI:30413"/>
    </cofactor>
    <text evidence="12">The heme is bound between the two transmembrane subunits.</text>
</comment>
<evidence type="ECO:0000313" key="15">
    <source>
        <dbReference type="Proteomes" id="UP001155128"/>
    </source>
</evidence>
<dbReference type="GO" id="GO:0046872">
    <property type="term" value="F:metal ion binding"/>
    <property type="evidence" value="ECO:0007669"/>
    <property type="project" value="UniProtKB-KW"/>
</dbReference>
<evidence type="ECO:0000256" key="3">
    <source>
        <dbReference type="ARBA" id="ARBA00007244"/>
    </source>
</evidence>
<dbReference type="PANTHER" id="PTHR10978">
    <property type="entry name" value="SUCCINATE DEHYDROGENASE CYTOCHROME B560 SUBUNIT"/>
    <property type="match status" value="1"/>
</dbReference>
<protein>
    <recommendedName>
        <fullName evidence="4">Succinate dehydrogenase cytochrome b556 subunit</fullName>
    </recommendedName>
</protein>
<keyword evidence="5 12" id="KW-0349">Heme</keyword>
<evidence type="ECO:0000256" key="13">
    <source>
        <dbReference type="SAM" id="Phobius"/>
    </source>
</evidence>
<dbReference type="Pfam" id="PF01127">
    <property type="entry name" value="Sdh_cyt"/>
    <property type="match status" value="1"/>
</dbReference>
<dbReference type="InterPro" id="IPR034804">
    <property type="entry name" value="SQR/QFR_C/D"/>
</dbReference>
<keyword evidence="8 13" id="KW-1133">Transmembrane helix</keyword>
<dbReference type="Gene3D" id="1.20.1300.10">
    <property type="entry name" value="Fumarate reductase/succinate dehydrogenase, transmembrane subunit"/>
    <property type="match status" value="1"/>
</dbReference>
<evidence type="ECO:0000256" key="8">
    <source>
        <dbReference type="ARBA" id="ARBA00022989"/>
    </source>
</evidence>
<dbReference type="NCBIfam" id="TIGR02970">
    <property type="entry name" value="succ_dehyd_cytB"/>
    <property type="match status" value="1"/>
</dbReference>
<comment type="caution">
    <text evidence="14">The sequence shown here is derived from an EMBL/GenBank/DDBJ whole genome shotgun (WGS) entry which is preliminary data.</text>
</comment>
<comment type="subcellular location">
    <subcellularLocation>
        <location evidence="2">Membrane</location>
        <topology evidence="2">Multi-pass membrane protein</topology>
    </subcellularLocation>
</comment>
<accession>A0A9X2EJ35</accession>
<organism evidence="14 15">
    <name type="scientific">Sphingomicrobium sediminis</name>
    <dbReference type="NCBI Taxonomy" id="2950949"/>
    <lineage>
        <taxon>Bacteria</taxon>
        <taxon>Pseudomonadati</taxon>
        <taxon>Pseudomonadota</taxon>
        <taxon>Alphaproteobacteria</taxon>
        <taxon>Sphingomonadales</taxon>
        <taxon>Sphingomonadaceae</taxon>
        <taxon>Sphingomicrobium</taxon>
    </lineage>
</organism>
<feature type="transmembrane region" description="Helical" evidence="13">
    <location>
        <begin position="106"/>
        <end position="126"/>
    </location>
</feature>
<evidence type="ECO:0000256" key="10">
    <source>
        <dbReference type="ARBA" id="ARBA00023136"/>
    </source>
</evidence>
<feature type="binding site" description="axial binding residue" evidence="12">
    <location>
        <position position="83"/>
    </location>
    <ligand>
        <name>heme</name>
        <dbReference type="ChEBI" id="CHEBI:30413"/>
        <note>ligand shared with second transmembrane subunit</note>
    </ligand>
    <ligandPart>
        <name>Fe</name>
        <dbReference type="ChEBI" id="CHEBI:18248"/>
    </ligandPart>
</feature>
<evidence type="ECO:0000256" key="5">
    <source>
        <dbReference type="ARBA" id="ARBA00022617"/>
    </source>
</evidence>
<sequence>MNAPTSRPLSPHISIYRWQPHMIVSILHRATGAALTVAGLAVLTWWLIAIAAGGSTHADFVTAVTSIPGTIVLVGLTWSFIQHLLSGLRHLVLDMGAGYELKTNRFWAMMTMAVSAFATALIWAMIKGVL</sequence>
<evidence type="ECO:0000256" key="4">
    <source>
        <dbReference type="ARBA" id="ARBA00020076"/>
    </source>
</evidence>
<dbReference type="CDD" id="cd03499">
    <property type="entry name" value="SQR_TypeC_SdhC"/>
    <property type="match status" value="1"/>
</dbReference>
<evidence type="ECO:0000313" key="14">
    <source>
        <dbReference type="EMBL" id="MCM8557716.1"/>
    </source>
</evidence>
<dbReference type="PROSITE" id="PS01000">
    <property type="entry name" value="SDH_CYT_1"/>
    <property type="match status" value="1"/>
</dbReference>
<evidence type="ECO:0000256" key="12">
    <source>
        <dbReference type="PIRSR" id="PIRSR000178-1"/>
    </source>
</evidence>
<dbReference type="PANTHER" id="PTHR10978:SF5">
    <property type="entry name" value="SUCCINATE DEHYDROGENASE CYTOCHROME B560 SUBUNIT, MITOCHONDRIAL"/>
    <property type="match status" value="1"/>
</dbReference>
<evidence type="ECO:0000256" key="11">
    <source>
        <dbReference type="ARBA" id="ARBA00025912"/>
    </source>
</evidence>
<dbReference type="InterPro" id="IPR014314">
    <property type="entry name" value="Succ_DH_cytb556"/>
</dbReference>
<evidence type="ECO:0000256" key="7">
    <source>
        <dbReference type="ARBA" id="ARBA00022723"/>
    </source>
</evidence>
<evidence type="ECO:0000256" key="1">
    <source>
        <dbReference type="ARBA" id="ARBA00004050"/>
    </source>
</evidence>
<evidence type="ECO:0000256" key="6">
    <source>
        <dbReference type="ARBA" id="ARBA00022692"/>
    </source>
</evidence>
<dbReference type="Proteomes" id="UP001155128">
    <property type="component" value="Unassembled WGS sequence"/>
</dbReference>
<keyword evidence="15" id="KW-1185">Reference proteome</keyword>
<dbReference type="InterPro" id="IPR000701">
    <property type="entry name" value="SuccDH_FuR_B_TM-su"/>
</dbReference>
<proteinExistence type="inferred from homology"/>
<comment type="subunit">
    <text evidence="11">Part of an enzyme complex containing four subunits: a flavoprotein, an iron-sulfur protein, plus two membrane-anchoring proteins, SdhC and SdhD. The complex can form homotrimers.</text>
</comment>
<keyword evidence="7 12" id="KW-0479">Metal-binding</keyword>
<feature type="transmembrane region" description="Helical" evidence="13">
    <location>
        <begin position="26"/>
        <end position="48"/>
    </location>
</feature>
<dbReference type="GO" id="GO:0009055">
    <property type="term" value="F:electron transfer activity"/>
    <property type="evidence" value="ECO:0007669"/>
    <property type="project" value="InterPro"/>
</dbReference>
<keyword evidence="6 13" id="KW-0812">Transmembrane</keyword>
<dbReference type="GO" id="GO:0016020">
    <property type="term" value="C:membrane"/>
    <property type="evidence" value="ECO:0007669"/>
    <property type="project" value="UniProtKB-SubCell"/>
</dbReference>
<evidence type="ECO:0000256" key="2">
    <source>
        <dbReference type="ARBA" id="ARBA00004141"/>
    </source>
</evidence>
<dbReference type="GO" id="GO:0006099">
    <property type="term" value="P:tricarboxylic acid cycle"/>
    <property type="evidence" value="ECO:0007669"/>
    <property type="project" value="InterPro"/>
</dbReference>
<dbReference type="RefSeq" id="WP_252114020.1">
    <property type="nucleotide sequence ID" value="NZ_JAMSHT010000001.1"/>
</dbReference>
<reference evidence="14" key="1">
    <citation type="submission" date="2022-06" db="EMBL/GenBank/DDBJ databases">
        <title>Sphingomicrobium sedimins sp. nov., a marine bacterium isolated from tidal flat.</title>
        <authorList>
            <person name="Kim C.-H."/>
            <person name="Yoo Y."/>
            <person name="Kim J.-J."/>
        </authorList>
    </citation>
    <scope>NUCLEOTIDE SEQUENCE</scope>
    <source>
        <strain evidence="14">GRR-S6-50</strain>
    </source>
</reference>
<dbReference type="EMBL" id="JAMSHT010000001">
    <property type="protein sequence ID" value="MCM8557716.1"/>
    <property type="molecule type" value="Genomic_DNA"/>
</dbReference>
<name>A0A9X2EJ35_9SPHN</name>
<dbReference type="PIRSF" id="PIRSF000178">
    <property type="entry name" value="SDH_cyt_b560"/>
    <property type="match status" value="1"/>
</dbReference>
<keyword evidence="10 13" id="KW-0472">Membrane</keyword>
<gene>
    <name evidence="14" type="primary">sdhC</name>
    <name evidence="14" type="ORF">NDO55_07770</name>
</gene>
<dbReference type="AlphaFoldDB" id="A0A9X2EJ35"/>
<dbReference type="InterPro" id="IPR018495">
    <property type="entry name" value="Succ_DH_cyt_bsu_CS"/>
</dbReference>
<feature type="transmembrane region" description="Helical" evidence="13">
    <location>
        <begin position="60"/>
        <end position="85"/>
    </location>
</feature>
<dbReference type="SUPFAM" id="SSF81343">
    <property type="entry name" value="Fumarate reductase respiratory complex transmembrane subunits"/>
    <property type="match status" value="1"/>
</dbReference>
<evidence type="ECO:0000256" key="9">
    <source>
        <dbReference type="ARBA" id="ARBA00023004"/>
    </source>
</evidence>